<feature type="transmembrane region" description="Helical" evidence="8">
    <location>
        <begin position="200"/>
        <end position="219"/>
    </location>
</feature>
<feature type="transmembrane region" description="Helical" evidence="8">
    <location>
        <begin position="353"/>
        <end position="378"/>
    </location>
</feature>
<proteinExistence type="inferred from homology"/>
<dbReference type="GO" id="GO:0005886">
    <property type="term" value="C:plasma membrane"/>
    <property type="evidence" value="ECO:0007669"/>
    <property type="project" value="TreeGrafter"/>
</dbReference>
<feature type="transmembrane region" description="Helical" evidence="8">
    <location>
        <begin position="28"/>
        <end position="48"/>
    </location>
</feature>
<dbReference type="Pfam" id="PF02133">
    <property type="entry name" value="Transp_cyt_pur"/>
    <property type="match status" value="1"/>
</dbReference>
<feature type="transmembrane region" description="Helical" evidence="8">
    <location>
        <begin position="100"/>
        <end position="129"/>
    </location>
</feature>
<dbReference type="EMBL" id="RKHG01000001">
    <property type="protein sequence ID" value="ROR54580.1"/>
    <property type="molecule type" value="Genomic_DNA"/>
</dbReference>
<evidence type="ECO:0000256" key="4">
    <source>
        <dbReference type="ARBA" id="ARBA00022692"/>
    </source>
</evidence>
<evidence type="ECO:0000256" key="5">
    <source>
        <dbReference type="ARBA" id="ARBA00022989"/>
    </source>
</evidence>
<gene>
    <name evidence="9" type="ORF">EDD41_1804</name>
</gene>
<feature type="transmembrane region" description="Helical" evidence="8">
    <location>
        <begin position="274"/>
        <end position="295"/>
    </location>
</feature>
<accession>A0A3N1ZUQ6</accession>
<dbReference type="InterPro" id="IPR026030">
    <property type="entry name" value="Pur-cyt_permease_Fcy2/21/22"/>
</dbReference>
<keyword evidence="5 8" id="KW-1133">Transmembrane helix</keyword>
<keyword evidence="3 7" id="KW-0813">Transport</keyword>
<reference evidence="9 10" key="1">
    <citation type="submission" date="2018-11" db="EMBL/GenBank/DDBJ databases">
        <title>Sequencing the genomes of 1000 actinobacteria strains.</title>
        <authorList>
            <person name="Klenk H.-P."/>
        </authorList>
    </citation>
    <scope>NUCLEOTIDE SEQUENCE [LARGE SCALE GENOMIC DNA]</scope>
    <source>
        <strain evidence="9 10">DSM 10546</strain>
    </source>
</reference>
<dbReference type="AlphaFoldDB" id="A0A3N1ZUQ6"/>
<keyword evidence="4 8" id="KW-0812">Transmembrane</keyword>
<dbReference type="PIRSF" id="PIRSF002744">
    <property type="entry name" value="Pur-cyt_permease"/>
    <property type="match status" value="1"/>
</dbReference>
<feature type="transmembrane region" description="Helical" evidence="8">
    <location>
        <begin position="141"/>
        <end position="162"/>
    </location>
</feature>
<comment type="similarity">
    <text evidence="2 7">Belongs to the purine-cytosine permease (2.A.39) family.</text>
</comment>
<keyword evidence="6 7" id="KW-0472">Membrane</keyword>
<feature type="transmembrane region" description="Helical" evidence="8">
    <location>
        <begin position="168"/>
        <end position="188"/>
    </location>
</feature>
<sequence>MGSALTIETHGIDVIPEQARRGRPLDMFWPWCAGNITLLQVAWGAYLLEYGISFTQALLVSFIGVVVSFFMVGLISLVGMRGSAPTMVLSRAVYGVRGNFPAGLIGYLLMLGWEIVNVSTAVLASGTIASRLGADPGTAKVIAFVVVAGLVIALGVLGFDAVMRAQKWLSWLTLAMTGIFMALTAHMIHPSVLGSHPSGNAYAVVGATIMVFCAFGAGWFTGAADYSRYLPRSSSRPAIVGWTTAGGSLPVVLLIGYGLLLVGSNPDLMEKMAADPIGTLAALAPLWFMVPFWLFAMAGQVAGATLDLYSSGLCLLAIGLPVKRWQAAAIDGVLMTIGAIYVVWFALDFMGPFTGFLITLGVPEAAWAGIFLADLVMVRWRAGYDQRKLFDPSSQGYGSVKWVPLVLLLACCGLGFGLVTNGYAGWLAWQGYLLGPLGFGGPDGVWAHTSIGVLIALVVSFVAYLPLARRVAGVR</sequence>
<evidence type="ECO:0000313" key="10">
    <source>
        <dbReference type="Proteomes" id="UP000275749"/>
    </source>
</evidence>
<feature type="transmembrane region" description="Helical" evidence="8">
    <location>
        <begin position="327"/>
        <end position="347"/>
    </location>
</feature>
<comment type="subcellular location">
    <subcellularLocation>
        <location evidence="1">Membrane</location>
        <topology evidence="1">Multi-pass membrane protein</topology>
    </subcellularLocation>
</comment>
<evidence type="ECO:0000313" key="9">
    <source>
        <dbReference type="EMBL" id="ROR54580.1"/>
    </source>
</evidence>
<evidence type="ECO:0000256" key="1">
    <source>
        <dbReference type="ARBA" id="ARBA00004141"/>
    </source>
</evidence>
<feature type="transmembrane region" description="Helical" evidence="8">
    <location>
        <begin position="57"/>
        <end position="80"/>
    </location>
</feature>
<dbReference type="GO" id="GO:0022857">
    <property type="term" value="F:transmembrane transporter activity"/>
    <property type="evidence" value="ECO:0007669"/>
    <property type="project" value="InterPro"/>
</dbReference>
<evidence type="ECO:0000256" key="3">
    <source>
        <dbReference type="ARBA" id="ARBA00022448"/>
    </source>
</evidence>
<dbReference type="PANTHER" id="PTHR31806:SF1">
    <property type="entry name" value="PURINE-CYTOSINE PERMEASE FCY2-RELATED"/>
    <property type="match status" value="1"/>
</dbReference>
<feature type="transmembrane region" description="Helical" evidence="8">
    <location>
        <begin position="446"/>
        <end position="467"/>
    </location>
</feature>
<feature type="transmembrane region" description="Helical" evidence="8">
    <location>
        <begin position="239"/>
        <end position="262"/>
    </location>
</feature>
<evidence type="ECO:0000256" key="6">
    <source>
        <dbReference type="ARBA" id="ARBA00023136"/>
    </source>
</evidence>
<evidence type="ECO:0000256" key="2">
    <source>
        <dbReference type="ARBA" id="ARBA00008974"/>
    </source>
</evidence>
<dbReference type="PANTHER" id="PTHR31806">
    <property type="entry name" value="PURINE-CYTOSINE PERMEASE FCY2-RELATED"/>
    <property type="match status" value="1"/>
</dbReference>
<evidence type="ECO:0000256" key="7">
    <source>
        <dbReference type="PIRNR" id="PIRNR002744"/>
    </source>
</evidence>
<feature type="transmembrane region" description="Helical" evidence="8">
    <location>
        <begin position="402"/>
        <end position="426"/>
    </location>
</feature>
<dbReference type="Gene3D" id="1.10.4160.10">
    <property type="entry name" value="Hydantoin permease"/>
    <property type="match status" value="1"/>
</dbReference>
<evidence type="ECO:0000256" key="8">
    <source>
        <dbReference type="SAM" id="Phobius"/>
    </source>
</evidence>
<organism evidence="9 10">
    <name type="scientific">Luteococcus japonicus</name>
    <dbReference type="NCBI Taxonomy" id="33984"/>
    <lineage>
        <taxon>Bacteria</taxon>
        <taxon>Bacillati</taxon>
        <taxon>Actinomycetota</taxon>
        <taxon>Actinomycetes</taxon>
        <taxon>Propionibacteriales</taxon>
        <taxon>Propionibacteriaceae</taxon>
        <taxon>Luteococcus</taxon>
    </lineage>
</organism>
<dbReference type="InterPro" id="IPR001248">
    <property type="entry name" value="Pur-cyt_permease"/>
</dbReference>
<protein>
    <submittedName>
        <fullName evidence="9">Purine-cytosine permease-like protein</fullName>
    </submittedName>
</protein>
<comment type="caution">
    <text evidence="9">The sequence shown here is derived from an EMBL/GenBank/DDBJ whole genome shotgun (WGS) entry which is preliminary data.</text>
</comment>
<dbReference type="Proteomes" id="UP000275749">
    <property type="component" value="Unassembled WGS sequence"/>
</dbReference>
<name>A0A3N1ZUQ6_9ACTN</name>